<accession>A0A261ESK3</accession>
<evidence type="ECO:0000256" key="1">
    <source>
        <dbReference type="SAM" id="MobiDB-lite"/>
    </source>
</evidence>
<proteinExistence type="predicted"/>
<feature type="compositionally biased region" description="Polar residues" evidence="1">
    <location>
        <begin position="590"/>
        <end position="600"/>
    </location>
</feature>
<evidence type="ECO:0000313" key="3">
    <source>
        <dbReference type="Proteomes" id="UP000216004"/>
    </source>
</evidence>
<dbReference type="InterPro" id="IPR027417">
    <property type="entry name" value="P-loop_NTPase"/>
</dbReference>
<evidence type="ECO:0000313" key="2">
    <source>
        <dbReference type="EMBL" id="OZG49839.1"/>
    </source>
</evidence>
<keyword evidence="2" id="KW-0547">Nucleotide-binding</keyword>
<dbReference type="AlphaFoldDB" id="A0A261ESK3"/>
<sequence>MQSRIENTMKQFECVFPAQVKDRQGNNIIFDPANNASHRRLLDHKIKEFKTGNPDAADAVLDFIDQDRHVAVLVDRSVSSVEGSGNRREIRLSASQSTPSAGAKVQAMYEQKYPGFKLTQFHPYEGRAVIEKLSPAQSTARGLLANALNIDPWQVSVKETLEGGWECVLDHTIIYTPSKYDEKVQEACQQIGHLGWWFEANAKTGVIIIHPGEPASFQPAHEYPLSQLGTAQQQALTPFGVLLPQAGGLEYKPAVIDWQESSFLLLGGEGGTGKTVALNAILAGLIAQHVDLSVIDLDNKSTDFYWLRPWVTPHHWGCESIVQAAGVLNLLVEEIEHGERAKVWKENGWQSWYMIPDWAKQQYPIHVVVIDEFSSLVDTASVCKSIPNSEKTPPAVIEQTFTGQAEYDIKTKTLRLLRTARAQGYRLILASQTVNDRSGLGPTTRDLFGHRIVMGPNPSDSLVNGVFHDPKHMPNVPANILDEGVSKGVGRAELAGERGQVFKTYWAGTNTQSDTEIYGRTLTNLIGLPEDINETRYLDTLRHHGPDNPPDGEYMRYLTERISLPYEQALASDGILALLREALYESQTTFSANSSTSENDTSNHENDSVPVQDAGSGAQLMDAEQLAKLLSQG</sequence>
<keyword evidence="3" id="KW-1185">Reference proteome</keyword>
<dbReference type="GO" id="GO:0004386">
    <property type="term" value="F:helicase activity"/>
    <property type="evidence" value="ECO:0007669"/>
    <property type="project" value="UniProtKB-KW"/>
</dbReference>
<gene>
    <name evidence="2" type="ORF">BOCO_0356</name>
</gene>
<organism evidence="2 3">
    <name type="scientific">Bombiscardovia coagulans</name>
    <dbReference type="NCBI Taxonomy" id="686666"/>
    <lineage>
        <taxon>Bacteria</taxon>
        <taxon>Bacillati</taxon>
        <taxon>Actinomycetota</taxon>
        <taxon>Actinomycetes</taxon>
        <taxon>Bifidobacteriales</taxon>
        <taxon>Bifidobacteriaceae</taxon>
        <taxon>Bombiscardovia</taxon>
    </lineage>
</organism>
<feature type="region of interest" description="Disordered" evidence="1">
    <location>
        <begin position="590"/>
        <end position="617"/>
    </location>
</feature>
<keyword evidence="2" id="KW-0378">Hydrolase</keyword>
<name>A0A261ESK3_9BIFI</name>
<dbReference type="EMBL" id="MWWS01000004">
    <property type="protein sequence ID" value="OZG49839.1"/>
    <property type="molecule type" value="Genomic_DNA"/>
</dbReference>
<dbReference type="Proteomes" id="UP000216004">
    <property type="component" value="Unassembled WGS sequence"/>
</dbReference>
<protein>
    <submittedName>
        <fullName evidence="2">Replicative DNA helicase</fullName>
    </submittedName>
</protein>
<keyword evidence="2" id="KW-0347">Helicase</keyword>
<dbReference type="SUPFAM" id="SSF52540">
    <property type="entry name" value="P-loop containing nucleoside triphosphate hydrolases"/>
    <property type="match status" value="1"/>
</dbReference>
<comment type="caution">
    <text evidence="2">The sequence shown here is derived from an EMBL/GenBank/DDBJ whole genome shotgun (WGS) entry which is preliminary data.</text>
</comment>
<dbReference type="Gene3D" id="3.40.50.300">
    <property type="entry name" value="P-loop containing nucleotide triphosphate hydrolases"/>
    <property type="match status" value="1"/>
</dbReference>
<keyword evidence="2" id="KW-0067">ATP-binding</keyword>
<reference evidence="2 3" key="1">
    <citation type="journal article" date="2017" name="BMC Genomics">
        <title>Comparative genomic and phylogenomic analyses of the Bifidobacteriaceae family.</title>
        <authorList>
            <person name="Lugli G.A."/>
            <person name="Milani C."/>
            <person name="Turroni F."/>
            <person name="Duranti S."/>
            <person name="Mancabelli L."/>
            <person name="Mangifesta M."/>
            <person name="Ferrario C."/>
            <person name="Modesto M."/>
            <person name="Mattarelli P."/>
            <person name="Jiri K."/>
            <person name="van Sinderen D."/>
            <person name="Ventura M."/>
        </authorList>
    </citation>
    <scope>NUCLEOTIDE SEQUENCE [LARGE SCALE GENOMIC DNA]</scope>
    <source>
        <strain evidence="2 3">DSM 22924</strain>
    </source>
</reference>